<accession>A0A6C0B684</accession>
<dbReference type="EMBL" id="MN739080">
    <property type="protein sequence ID" value="QHS87354.1"/>
    <property type="molecule type" value="Genomic_DNA"/>
</dbReference>
<proteinExistence type="predicted"/>
<organism evidence="1">
    <name type="scientific">viral metagenome</name>
    <dbReference type="NCBI Taxonomy" id="1070528"/>
    <lineage>
        <taxon>unclassified sequences</taxon>
        <taxon>metagenomes</taxon>
        <taxon>organismal metagenomes</taxon>
    </lineage>
</organism>
<name>A0A6C0B684_9ZZZZ</name>
<protein>
    <submittedName>
        <fullName evidence="1">Uncharacterized protein</fullName>
    </submittedName>
</protein>
<reference evidence="1" key="1">
    <citation type="journal article" date="2020" name="Nature">
        <title>Giant virus diversity and host interactions through global metagenomics.</title>
        <authorList>
            <person name="Schulz F."/>
            <person name="Roux S."/>
            <person name="Paez-Espino D."/>
            <person name="Jungbluth S."/>
            <person name="Walsh D.A."/>
            <person name="Denef V.J."/>
            <person name="McMahon K.D."/>
            <person name="Konstantinidis K.T."/>
            <person name="Eloe-Fadrosh E.A."/>
            <person name="Kyrpides N.C."/>
            <person name="Woyke T."/>
        </authorList>
    </citation>
    <scope>NUCLEOTIDE SEQUENCE</scope>
    <source>
        <strain evidence="1">GVMAG-M-3300010157-4</strain>
    </source>
</reference>
<dbReference type="AlphaFoldDB" id="A0A6C0B684"/>
<evidence type="ECO:0000313" key="1">
    <source>
        <dbReference type="EMBL" id="QHS87354.1"/>
    </source>
</evidence>
<sequence>MDAEKATIYIVCSWSEREAVGNPDKVDVVSNIMVFGFGYGISVGSSVGSSVGAIETIEYALLVEINGFDFTMDIYEL</sequence>